<organism evidence="2 3">
    <name type="scientific">Cellulomonas xylanilytica</name>
    <dbReference type="NCBI Taxonomy" id="233583"/>
    <lineage>
        <taxon>Bacteria</taxon>
        <taxon>Bacillati</taxon>
        <taxon>Actinomycetota</taxon>
        <taxon>Actinomycetes</taxon>
        <taxon>Micrococcales</taxon>
        <taxon>Cellulomonadaceae</taxon>
        <taxon>Cellulomonas</taxon>
    </lineage>
</organism>
<dbReference type="InterPro" id="IPR024006">
    <property type="entry name" value="Alt_signal_exp_actinobact"/>
</dbReference>
<keyword evidence="3" id="KW-1185">Reference proteome</keyword>
<dbReference type="RefSeq" id="WP_186813403.1">
    <property type="nucleotide sequence ID" value="NZ_BJUB01000008.1"/>
</dbReference>
<evidence type="ECO:0000313" key="2">
    <source>
        <dbReference type="EMBL" id="GEK22073.1"/>
    </source>
</evidence>
<protein>
    <recommendedName>
        <fullName evidence="4">Alternate-type signal peptide domain-containing protein</fullName>
    </recommendedName>
</protein>
<gene>
    <name evidence="2" type="ORF">CXY01_25930</name>
</gene>
<proteinExistence type="predicted"/>
<dbReference type="EMBL" id="BJUB01000008">
    <property type="protein sequence ID" value="GEK22073.1"/>
    <property type="molecule type" value="Genomic_DNA"/>
</dbReference>
<dbReference type="Proteomes" id="UP000321118">
    <property type="component" value="Unassembled WGS sequence"/>
</dbReference>
<dbReference type="NCBIfam" id="TIGR04089">
    <property type="entry name" value="exp_by_SipW_III"/>
    <property type="match status" value="1"/>
</dbReference>
<reference evidence="2 3" key="1">
    <citation type="submission" date="2019-07" db="EMBL/GenBank/DDBJ databases">
        <title>Whole genome shotgun sequence of Cellulomonas xylanilytica NBRC 101102.</title>
        <authorList>
            <person name="Hosoyama A."/>
            <person name="Uohara A."/>
            <person name="Ohji S."/>
            <person name="Ichikawa N."/>
        </authorList>
    </citation>
    <scope>NUCLEOTIDE SEQUENCE [LARGE SCALE GENOMIC DNA]</scope>
    <source>
        <strain evidence="2 3">NBRC 101102</strain>
    </source>
</reference>
<keyword evidence="1" id="KW-0732">Signal</keyword>
<feature type="chain" id="PRO_5038502888" description="Alternate-type signal peptide domain-containing protein" evidence="1">
    <location>
        <begin position="27"/>
        <end position="189"/>
    </location>
</feature>
<sequence>MRKTTKGAIAVGAGVALLLGGAGTMAAWQLTSTAAPGSVSSGQFDLVSNTGATAKWGTATNATTCTPSTVDFPAGGKLVPGDCVIYTQPVTVTASGNRLVATLTISSVANTGVWSGLTASSVTTMDANPAVTGSGSPFTITPGTGTVNATGRVVTTVIFDPATTGNTGQNSTATLNGVSLVLKQTQPTT</sequence>
<evidence type="ECO:0000313" key="3">
    <source>
        <dbReference type="Proteomes" id="UP000321118"/>
    </source>
</evidence>
<feature type="signal peptide" evidence="1">
    <location>
        <begin position="1"/>
        <end position="26"/>
    </location>
</feature>
<dbReference type="AlphaFoldDB" id="A0A510V5D2"/>
<name>A0A510V5D2_9CELL</name>
<evidence type="ECO:0000256" key="1">
    <source>
        <dbReference type="SAM" id="SignalP"/>
    </source>
</evidence>
<evidence type="ECO:0008006" key="4">
    <source>
        <dbReference type="Google" id="ProtNLM"/>
    </source>
</evidence>
<accession>A0A510V5D2</accession>
<comment type="caution">
    <text evidence="2">The sequence shown here is derived from an EMBL/GenBank/DDBJ whole genome shotgun (WGS) entry which is preliminary data.</text>
</comment>